<evidence type="ECO:0000313" key="11">
    <source>
        <dbReference type="Proteomes" id="UP000569914"/>
    </source>
</evidence>
<keyword evidence="11" id="KW-1185">Reference proteome</keyword>
<dbReference type="GO" id="GO:0006950">
    <property type="term" value="P:response to stress"/>
    <property type="evidence" value="ECO:0007669"/>
    <property type="project" value="UniProtKB-ARBA"/>
</dbReference>
<dbReference type="SUPFAM" id="SSF88946">
    <property type="entry name" value="Sigma2 domain of RNA polymerase sigma factors"/>
    <property type="match status" value="1"/>
</dbReference>
<feature type="domain" description="RNA polymerase sigma factor 70 region 4 type 2" evidence="9">
    <location>
        <begin position="111"/>
        <end position="162"/>
    </location>
</feature>
<keyword evidence="6 7" id="KW-0804">Transcription</keyword>
<dbReference type="InterPro" id="IPR013324">
    <property type="entry name" value="RNA_pol_sigma_r3/r4-like"/>
</dbReference>
<evidence type="ECO:0000256" key="5">
    <source>
        <dbReference type="ARBA" id="ARBA00023125"/>
    </source>
</evidence>
<dbReference type="Proteomes" id="UP000569914">
    <property type="component" value="Unassembled WGS sequence"/>
</dbReference>
<sequence length="312" mass="34393">MTDDSLEEHRPRLRAHCYRLTGNVADADDLVQETFLRALRSRDRFEGRAALATWLYRIATNLYLDQRKSAVRRTVPSGDALEWSTDLGPFPQQPGGDPASGVLANETVELALIAALMHLPPRQRAVFVLSEVSGWTPAEIGESLGLSRTAVNSLLQRGRRTLRDRAPEDRYRWARPELTATDEDVLRRYAAAIEPADFRALLADDVRITMPPAPAIIGIDAAAEFLGRGLDWRTFPAVANGRPAQLCYLCDPGSELYQATVVDVLRVENGRIIESNAFVGAHHVQAFGFPATLRPDHGIGSPPDQDRAHVSG</sequence>
<dbReference type="PROSITE" id="PS01063">
    <property type="entry name" value="SIGMA70_ECF"/>
    <property type="match status" value="1"/>
</dbReference>
<evidence type="ECO:0000256" key="7">
    <source>
        <dbReference type="RuleBase" id="RU000716"/>
    </source>
</evidence>
<evidence type="ECO:0000259" key="9">
    <source>
        <dbReference type="Pfam" id="PF08281"/>
    </source>
</evidence>
<dbReference type="PANTHER" id="PTHR43133">
    <property type="entry name" value="RNA POLYMERASE ECF-TYPE SIGMA FACTO"/>
    <property type="match status" value="1"/>
</dbReference>
<comment type="similarity">
    <text evidence="1 7">Belongs to the sigma-70 factor family. ECF subfamily.</text>
</comment>
<protein>
    <recommendedName>
        <fullName evidence="7">RNA polymerase sigma factor</fullName>
    </recommendedName>
</protein>
<dbReference type="InterPro" id="IPR039425">
    <property type="entry name" value="RNA_pol_sigma-70-like"/>
</dbReference>
<dbReference type="GO" id="GO:0016987">
    <property type="term" value="F:sigma factor activity"/>
    <property type="evidence" value="ECO:0007669"/>
    <property type="project" value="UniProtKB-KW"/>
</dbReference>
<keyword evidence="4 7" id="KW-0731">Sigma factor</keyword>
<evidence type="ECO:0000256" key="4">
    <source>
        <dbReference type="ARBA" id="ARBA00023082"/>
    </source>
</evidence>
<dbReference type="Pfam" id="PF08281">
    <property type="entry name" value="Sigma70_r4_2"/>
    <property type="match status" value="1"/>
</dbReference>
<evidence type="ECO:0000256" key="6">
    <source>
        <dbReference type="ARBA" id="ARBA00023163"/>
    </source>
</evidence>
<dbReference type="InterPro" id="IPR032710">
    <property type="entry name" value="NTF2-like_dom_sf"/>
</dbReference>
<dbReference type="NCBIfam" id="NF006089">
    <property type="entry name" value="PRK08241.1"/>
    <property type="match status" value="1"/>
</dbReference>
<proteinExistence type="inferred from homology"/>
<name>A0A7Y9LCJ9_9ACTN</name>
<dbReference type="Gene3D" id="1.10.10.10">
    <property type="entry name" value="Winged helix-like DNA-binding domain superfamily/Winged helix DNA-binding domain"/>
    <property type="match status" value="1"/>
</dbReference>
<dbReference type="InterPro" id="IPR014284">
    <property type="entry name" value="RNA_pol_sigma-70_dom"/>
</dbReference>
<dbReference type="NCBIfam" id="TIGR02937">
    <property type="entry name" value="sigma70-ECF"/>
    <property type="match status" value="1"/>
</dbReference>
<dbReference type="GO" id="GO:0003677">
    <property type="term" value="F:DNA binding"/>
    <property type="evidence" value="ECO:0007669"/>
    <property type="project" value="UniProtKB-KW"/>
</dbReference>
<gene>
    <name evidence="10" type="ORF">BKA15_002325</name>
</gene>
<evidence type="ECO:0000256" key="1">
    <source>
        <dbReference type="ARBA" id="ARBA00010641"/>
    </source>
</evidence>
<feature type="domain" description="RNA polymerase sigma-70 region 2" evidence="8">
    <location>
        <begin position="7"/>
        <end position="72"/>
    </location>
</feature>
<dbReference type="CDD" id="cd06171">
    <property type="entry name" value="Sigma70_r4"/>
    <property type="match status" value="1"/>
</dbReference>
<evidence type="ECO:0000259" key="8">
    <source>
        <dbReference type="Pfam" id="PF04542"/>
    </source>
</evidence>
<dbReference type="Gene3D" id="1.10.1740.10">
    <property type="match status" value="1"/>
</dbReference>
<dbReference type="RefSeq" id="WP_179750853.1">
    <property type="nucleotide sequence ID" value="NZ_JACCBU010000001.1"/>
</dbReference>
<dbReference type="Pfam" id="PF04542">
    <property type="entry name" value="Sigma70_r2"/>
    <property type="match status" value="1"/>
</dbReference>
<evidence type="ECO:0000256" key="2">
    <source>
        <dbReference type="ARBA" id="ARBA00011344"/>
    </source>
</evidence>
<dbReference type="InterPro" id="IPR013325">
    <property type="entry name" value="RNA_pol_sigma_r2"/>
</dbReference>
<dbReference type="PANTHER" id="PTHR43133:SF65">
    <property type="entry name" value="ECF RNA POLYMERASE SIGMA FACTOR SIGG"/>
    <property type="match status" value="1"/>
</dbReference>
<comment type="caution">
    <text evidence="10">The sequence shown here is derived from an EMBL/GenBank/DDBJ whole genome shotgun (WGS) entry which is preliminary data.</text>
</comment>
<dbReference type="GO" id="GO:0006352">
    <property type="term" value="P:DNA-templated transcription initiation"/>
    <property type="evidence" value="ECO:0007669"/>
    <property type="project" value="InterPro"/>
</dbReference>
<accession>A0A7Y9LCJ9</accession>
<keyword evidence="3 7" id="KW-0805">Transcription regulation</keyword>
<dbReference type="SUPFAM" id="SSF54427">
    <property type="entry name" value="NTF2-like"/>
    <property type="match status" value="1"/>
</dbReference>
<organism evidence="10 11">
    <name type="scientific">Microlunatus parietis</name>
    <dbReference type="NCBI Taxonomy" id="682979"/>
    <lineage>
        <taxon>Bacteria</taxon>
        <taxon>Bacillati</taxon>
        <taxon>Actinomycetota</taxon>
        <taxon>Actinomycetes</taxon>
        <taxon>Propionibacteriales</taxon>
        <taxon>Propionibacteriaceae</taxon>
        <taxon>Microlunatus</taxon>
    </lineage>
</organism>
<dbReference type="Gene3D" id="3.10.450.50">
    <property type="match status" value="1"/>
</dbReference>
<dbReference type="AlphaFoldDB" id="A0A7Y9LCJ9"/>
<dbReference type="SUPFAM" id="SSF88659">
    <property type="entry name" value="Sigma3 and sigma4 domains of RNA polymerase sigma factors"/>
    <property type="match status" value="1"/>
</dbReference>
<dbReference type="InterPro" id="IPR036388">
    <property type="entry name" value="WH-like_DNA-bd_sf"/>
</dbReference>
<dbReference type="InterPro" id="IPR013249">
    <property type="entry name" value="RNA_pol_sigma70_r4_t2"/>
</dbReference>
<keyword evidence="5 7" id="KW-0238">DNA-binding</keyword>
<evidence type="ECO:0000256" key="3">
    <source>
        <dbReference type="ARBA" id="ARBA00023015"/>
    </source>
</evidence>
<evidence type="ECO:0000313" key="10">
    <source>
        <dbReference type="EMBL" id="NYE70996.1"/>
    </source>
</evidence>
<comment type="subunit">
    <text evidence="2">Interacts transiently with the RNA polymerase catalytic core formed by RpoA, RpoB, RpoC and RpoZ (2 alpha, 1 beta, 1 beta' and 1 omega subunit) to form the RNA polymerase holoenzyme that can initiate transcription.</text>
</comment>
<dbReference type="EMBL" id="JACCBU010000001">
    <property type="protein sequence ID" value="NYE70996.1"/>
    <property type="molecule type" value="Genomic_DNA"/>
</dbReference>
<dbReference type="InterPro" id="IPR007627">
    <property type="entry name" value="RNA_pol_sigma70_r2"/>
</dbReference>
<dbReference type="InterPro" id="IPR000838">
    <property type="entry name" value="RNA_pol_sigma70_ECF_CS"/>
</dbReference>
<reference evidence="10 11" key="1">
    <citation type="submission" date="2020-07" db="EMBL/GenBank/DDBJ databases">
        <title>Sequencing the genomes of 1000 actinobacteria strains.</title>
        <authorList>
            <person name="Klenk H.-P."/>
        </authorList>
    </citation>
    <scope>NUCLEOTIDE SEQUENCE [LARGE SCALE GENOMIC DNA]</scope>
    <source>
        <strain evidence="10 11">DSM 22083</strain>
    </source>
</reference>